<name>A0A024GM34_9STRA</name>
<keyword evidence="2" id="KW-1185">Reference proteome</keyword>
<evidence type="ECO:0000313" key="1">
    <source>
        <dbReference type="EMBL" id="CCI47905.1"/>
    </source>
</evidence>
<dbReference type="EMBL" id="CAIX01000194">
    <property type="protein sequence ID" value="CCI47905.1"/>
    <property type="molecule type" value="Genomic_DNA"/>
</dbReference>
<reference evidence="1 2" key="1">
    <citation type="submission" date="2012-05" db="EMBL/GenBank/DDBJ databases">
        <title>Recombination and specialization in a pathogen metapopulation.</title>
        <authorList>
            <person name="Gardiner A."/>
            <person name="Kemen E."/>
            <person name="Schultz-Larsen T."/>
            <person name="MacLean D."/>
            <person name="Van Oosterhout C."/>
            <person name="Jones J.D.G."/>
        </authorList>
    </citation>
    <scope>NUCLEOTIDE SEQUENCE [LARGE SCALE GENOMIC DNA]</scope>
    <source>
        <strain evidence="1 2">Ac Nc2</strain>
    </source>
</reference>
<dbReference type="AlphaFoldDB" id="A0A024GM34"/>
<gene>
    <name evidence="1" type="ORF">BN9_089480</name>
</gene>
<dbReference type="InParanoid" id="A0A024GM34"/>
<comment type="caution">
    <text evidence="1">The sequence shown here is derived from an EMBL/GenBank/DDBJ whole genome shotgun (WGS) entry which is preliminary data.</text>
</comment>
<organism evidence="1 2">
    <name type="scientific">Albugo candida</name>
    <dbReference type="NCBI Taxonomy" id="65357"/>
    <lineage>
        <taxon>Eukaryota</taxon>
        <taxon>Sar</taxon>
        <taxon>Stramenopiles</taxon>
        <taxon>Oomycota</taxon>
        <taxon>Peronosporomycetes</taxon>
        <taxon>Albuginales</taxon>
        <taxon>Albuginaceae</taxon>
        <taxon>Albugo</taxon>
    </lineage>
</organism>
<accession>A0A024GM34</accession>
<protein>
    <submittedName>
        <fullName evidence="1">Uncharacterized protein</fullName>
    </submittedName>
</protein>
<evidence type="ECO:0000313" key="2">
    <source>
        <dbReference type="Proteomes" id="UP000053237"/>
    </source>
</evidence>
<sequence>MYTPHRLQRFSVLQQLFVEFFAIAEHKLVFLIVFSVHSRLYVYPLCLTSSISSSRHHSHLLCLGTDPRRVHTMSTSSSSWIIAPLAAKRTIFAILFSFKSCSILLDAGALKIHCTLRSPALFSAVFIP</sequence>
<dbReference type="Proteomes" id="UP000053237">
    <property type="component" value="Unassembled WGS sequence"/>
</dbReference>
<proteinExistence type="predicted"/>